<dbReference type="PANTHER" id="PTHR43646:SF2">
    <property type="entry name" value="GLYCOSYLTRANSFERASE 2-LIKE DOMAIN-CONTAINING PROTEIN"/>
    <property type="match status" value="1"/>
</dbReference>
<name>A0ABU7MGK0_9ACTN</name>
<evidence type="ECO:0000256" key="8">
    <source>
        <dbReference type="ARBA" id="ARBA00038120"/>
    </source>
</evidence>
<comment type="subcellular location">
    <subcellularLocation>
        <location evidence="1">Cell membrane</location>
    </subcellularLocation>
</comment>
<dbReference type="InterPro" id="IPR001173">
    <property type="entry name" value="Glyco_trans_2-like"/>
</dbReference>
<reference evidence="11 12" key="1">
    <citation type="submission" date="2024-01" db="EMBL/GenBank/DDBJ databases">
        <title>Draft genome sequence of Gordonia sp. LSe1-13.</title>
        <authorList>
            <person name="Suphannarot A."/>
            <person name="Mingma R."/>
        </authorList>
    </citation>
    <scope>NUCLEOTIDE SEQUENCE [LARGE SCALE GENOMIC DNA]</scope>
    <source>
        <strain evidence="11 12">LSe1-13</strain>
    </source>
</reference>
<keyword evidence="2" id="KW-1003">Cell membrane</keyword>
<evidence type="ECO:0000313" key="12">
    <source>
        <dbReference type="Proteomes" id="UP001347146"/>
    </source>
</evidence>
<dbReference type="SUPFAM" id="SSF53448">
    <property type="entry name" value="Nucleotide-diphospho-sugar transferases"/>
    <property type="match status" value="1"/>
</dbReference>
<feature type="domain" description="Glycosyltransferase 2-like" evidence="10">
    <location>
        <begin position="22"/>
        <end position="189"/>
    </location>
</feature>
<evidence type="ECO:0000256" key="7">
    <source>
        <dbReference type="ARBA" id="ARBA00037904"/>
    </source>
</evidence>
<evidence type="ECO:0000256" key="2">
    <source>
        <dbReference type="ARBA" id="ARBA00022475"/>
    </source>
</evidence>
<comment type="similarity">
    <text evidence="8">Belongs to the glycosyltransferase 2 family. CrtQ subfamily.</text>
</comment>
<keyword evidence="3 11" id="KW-0328">Glycosyltransferase</keyword>
<evidence type="ECO:0000259" key="10">
    <source>
        <dbReference type="Pfam" id="PF00535"/>
    </source>
</evidence>
<keyword evidence="4 11" id="KW-0808">Transferase</keyword>
<evidence type="ECO:0000256" key="5">
    <source>
        <dbReference type="ARBA" id="ARBA00023136"/>
    </source>
</evidence>
<comment type="function">
    <text evidence="6">Catalyzes the glycosylation of 4,4'-diaponeurosporenoate, i.e. the esterification of glucose at the C1'' position with the carboxyl group of 4,4'-diaponeurosporenic acid, to form glycosyl-4,4'-diaponeurosporenoate. This is a step in the biosynthesis of staphyloxanthin, an orange pigment present in most staphylococci strains.</text>
</comment>
<comment type="caution">
    <text evidence="11">The sequence shown here is derived from an EMBL/GenBank/DDBJ whole genome shotgun (WGS) entry which is preliminary data.</text>
</comment>
<evidence type="ECO:0000256" key="9">
    <source>
        <dbReference type="ARBA" id="ARBA00040345"/>
    </source>
</evidence>
<evidence type="ECO:0000256" key="6">
    <source>
        <dbReference type="ARBA" id="ARBA00037281"/>
    </source>
</evidence>
<keyword evidence="5" id="KW-0472">Membrane</keyword>
<dbReference type="Proteomes" id="UP001347146">
    <property type="component" value="Unassembled WGS sequence"/>
</dbReference>
<evidence type="ECO:0000256" key="1">
    <source>
        <dbReference type="ARBA" id="ARBA00004236"/>
    </source>
</evidence>
<evidence type="ECO:0000313" key="11">
    <source>
        <dbReference type="EMBL" id="MEE3852243.1"/>
    </source>
</evidence>
<dbReference type="EMBL" id="JAZDUF010000005">
    <property type="protein sequence ID" value="MEE3852243.1"/>
    <property type="molecule type" value="Genomic_DNA"/>
</dbReference>
<comment type="pathway">
    <text evidence="7">Carotenoid biosynthesis; staphyloxanthin biosynthesis; staphyloxanthin from farnesyl diphosphate: step 4/5.</text>
</comment>
<proteinExistence type="inferred from homology"/>
<gene>
    <name evidence="11" type="ORF">VZC37_18025</name>
</gene>
<evidence type="ECO:0000256" key="3">
    <source>
        <dbReference type="ARBA" id="ARBA00022676"/>
    </source>
</evidence>
<accession>A0ABU7MGK0</accession>
<evidence type="ECO:0000256" key="4">
    <source>
        <dbReference type="ARBA" id="ARBA00022679"/>
    </source>
</evidence>
<keyword evidence="12" id="KW-1185">Reference proteome</keyword>
<dbReference type="PANTHER" id="PTHR43646">
    <property type="entry name" value="GLYCOSYLTRANSFERASE"/>
    <property type="match status" value="1"/>
</dbReference>
<organism evidence="11 12">
    <name type="scientific">Gordonia sesuvii</name>
    <dbReference type="NCBI Taxonomy" id="3116777"/>
    <lineage>
        <taxon>Bacteria</taxon>
        <taxon>Bacillati</taxon>
        <taxon>Actinomycetota</taxon>
        <taxon>Actinomycetes</taxon>
        <taxon>Mycobacteriales</taxon>
        <taxon>Gordoniaceae</taxon>
        <taxon>Gordonia</taxon>
    </lineage>
</organism>
<protein>
    <recommendedName>
        <fullName evidence="9">4,4'-diaponeurosporenoate glycosyltransferase</fullName>
    </recommendedName>
</protein>
<dbReference type="InterPro" id="IPR029044">
    <property type="entry name" value="Nucleotide-diphossugar_trans"/>
</dbReference>
<dbReference type="Gene3D" id="3.90.550.10">
    <property type="entry name" value="Spore Coat Polysaccharide Biosynthesis Protein SpsA, Chain A"/>
    <property type="match status" value="1"/>
</dbReference>
<dbReference type="GO" id="GO:0016757">
    <property type="term" value="F:glycosyltransferase activity"/>
    <property type="evidence" value="ECO:0007669"/>
    <property type="project" value="UniProtKB-KW"/>
</dbReference>
<sequence length="264" mass="28677">MSNSLSDSRVRRDRSPITRAVVVVPVHNEERLLPSCLAALDVASRVVADSTPAVDVETIVVLDACTDASWRVVSPHVTTLTCSARSVGVARREGFAHAARRERDAGWEEATWFATTDADSEVPADWLVTHLAAAADGADAFVGTVVPNGWDSWPTTVADMFADRYVADEGHHHVHGANLGMRADVYRRVGGFSARTGDEDVDIVRRLLSSGARVCRSPRSPVATSTRRDGRTDAGFAHYLRRLEILARTPADPRAIPENSEVSR</sequence>
<dbReference type="Pfam" id="PF00535">
    <property type="entry name" value="Glycos_transf_2"/>
    <property type="match status" value="1"/>
</dbReference>
<dbReference type="RefSeq" id="WP_330434236.1">
    <property type="nucleotide sequence ID" value="NZ_JAZDUF010000005.1"/>
</dbReference>